<proteinExistence type="inferred from homology"/>
<dbReference type="Gene3D" id="3.90.79.10">
    <property type="entry name" value="Nucleoside Triphosphate Pyrophosphohydrolase"/>
    <property type="match status" value="1"/>
</dbReference>
<protein>
    <submittedName>
        <fullName evidence="5">NADH pyrophosphatase</fullName>
    </submittedName>
</protein>
<dbReference type="InterPro" id="IPR020476">
    <property type="entry name" value="Nudix_hydrolase"/>
</dbReference>
<sequence>MTDEADAVWRRRYPARPFLAASVAVVRDGRVLLAARGRPPRQGVYTLPGGLVEAGETVSEAALRELREEVGVEAEIVAGLPPLEIIERDGDGAVLHHYVVHPHAARWLRHEPAPGEEALAVRWVTLREARALPTTAGLHAVLAHALAVTGEAGEA</sequence>
<dbReference type="Pfam" id="PF00293">
    <property type="entry name" value="NUDIX"/>
    <property type="match status" value="1"/>
</dbReference>
<dbReference type="RefSeq" id="WP_128560502.1">
    <property type="nucleotide sequence ID" value="NZ_BPQH01000006.1"/>
</dbReference>
<evidence type="ECO:0000259" key="4">
    <source>
        <dbReference type="PROSITE" id="PS51462"/>
    </source>
</evidence>
<evidence type="ECO:0000256" key="3">
    <source>
        <dbReference type="RuleBase" id="RU003476"/>
    </source>
</evidence>
<evidence type="ECO:0000256" key="1">
    <source>
        <dbReference type="ARBA" id="ARBA00001946"/>
    </source>
</evidence>
<dbReference type="Proteomes" id="UP001055167">
    <property type="component" value="Unassembled WGS sequence"/>
</dbReference>
<organism evidence="5 6">
    <name type="scientific">Methylobacterium crusticola</name>
    <dbReference type="NCBI Taxonomy" id="1697972"/>
    <lineage>
        <taxon>Bacteria</taxon>
        <taxon>Pseudomonadati</taxon>
        <taxon>Pseudomonadota</taxon>
        <taxon>Alphaproteobacteria</taxon>
        <taxon>Hyphomicrobiales</taxon>
        <taxon>Methylobacteriaceae</taxon>
        <taxon>Methylobacterium</taxon>
    </lineage>
</organism>
<comment type="caution">
    <text evidence="5">The sequence shown here is derived from an EMBL/GenBank/DDBJ whole genome shotgun (WGS) entry which is preliminary data.</text>
</comment>
<name>A0ABQ4QX58_9HYPH</name>
<dbReference type="InterPro" id="IPR015797">
    <property type="entry name" value="NUDIX_hydrolase-like_dom_sf"/>
</dbReference>
<evidence type="ECO:0000256" key="2">
    <source>
        <dbReference type="ARBA" id="ARBA00022801"/>
    </source>
</evidence>
<dbReference type="PRINTS" id="PR00502">
    <property type="entry name" value="NUDIXFAMILY"/>
</dbReference>
<evidence type="ECO:0000313" key="5">
    <source>
        <dbReference type="EMBL" id="GJD49646.1"/>
    </source>
</evidence>
<dbReference type="PROSITE" id="PS00893">
    <property type="entry name" value="NUDIX_BOX"/>
    <property type="match status" value="1"/>
</dbReference>
<dbReference type="PANTHER" id="PTHR43736">
    <property type="entry name" value="ADP-RIBOSE PYROPHOSPHATASE"/>
    <property type="match status" value="1"/>
</dbReference>
<dbReference type="PANTHER" id="PTHR43736:SF1">
    <property type="entry name" value="DIHYDRONEOPTERIN TRIPHOSPHATE DIPHOSPHATASE"/>
    <property type="match status" value="1"/>
</dbReference>
<dbReference type="SUPFAM" id="SSF55811">
    <property type="entry name" value="Nudix"/>
    <property type="match status" value="1"/>
</dbReference>
<dbReference type="PROSITE" id="PS51462">
    <property type="entry name" value="NUDIX"/>
    <property type="match status" value="1"/>
</dbReference>
<reference evidence="5" key="1">
    <citation type="journal article" date="2021" name="Front. Microbiol.">
        <title>Comprehensive Comparative Genomics and Phenotyping of Methylobacterium Species.</title>
        <authorList>
            <person name="Alessa O."/>
            <person name="Ogura Y."/>
            <person name="Fujitani Y."/>
            <person name="Takami H."/>
            <person name="Hayashi T."/>
            <person name="Sahin N."/>
            <person name="Tani A."/>
        </authorList>
    </citation>
    <scope>NUCLEOTIDE SEQUENCE</scope>
    <source>
        <strain evidence="5">KCTC 52305</strain>
    </source>
</reference>
<reference evidence="5" key="2">
    <citation type="submission" date="2021-08" db="EMBL/GenBank/DDBJ databases">
        <authorList>
            <person name="Tani A."/>
            <person name="Ola A."/>
            <person name="Ogura Y."/>
            <person name="Katsura K."/>
            <person name="Hayashi T."/>
        </authorList>
    </citation>
    <scope>NUCLEOTIDE SEQUENCE</scope>
    <source>
        <strain evidence="5">KCTC 52305</strain>
    </source>
</reference>
<dbReference type="CDD" id="cd04673">
    <property type="entry name" value="NUDIX_ADPRase"/>
    <property type="match status" value="1"/>
</dbReference>
<keyword evidence="2 3" id="KW-0378">Hydrolase</keyword>
<keyword evidence="6" id="KW-1185">Reference proteome</keyword>
<feature type="domain" description="Nudix hydrolase" evidence="4">
    <location>
        <begin position="16"/>
        <end position="147"/>
    </location>
</feature>
<dbReference type="InterPro" id="IPR020084">
    <property type="entry name" value="NUDIX_hydrolase_CS"/>
</dbReference>
<comment type="similarity">
    <text evidence="3">Belongs to the Nudix hydrolase family.</text>
</comment>
<dbReference type="InterPro" id="IPR000086">
    <property type="entry name" value="NUDIX_hydrolase_dom"/>
</dbReference>
<accession>A0ABQ4QX58</accession>
<evidence type="ECO:0000313" key="6">
    <source>
        <dbReference type="Proteomes" id="UP001055167"/>
    </source>
</evidence>
<comment type="cofactor">
    <cofactor evidence="1">
        <name>Mg(2+)</name>
        <dbReference type="ChEBI" id="CHEBI:18420"/>
    </cofactor>
</comment>
<gene>
    <name evidence="5" type="primary">nudC_1</name>
    <name evidence="5" type="ORF">OPKNFCMD_2379</name>
</gene>
<dbReference type="EMBL" id="BPQH01000006">
    <property type="protein sequence ID" value="GJD49646.1"/>
    <property type="molecule type" value="Genomic_DNA"/>
</dbReference>